<keyword evidence="3" id="KW-1185">Reference proteome</keyword>
<comment type="caution">
    <text evidence="2">The sequence shown here is derived from an EMBL/GenBank/DDBJ whole genome shotgun (WGS) entry which is preliminary data.</text>
</comment>
<evidence type="ECO:0000313" key="2">
    <source>
        <dbReference type="EMBL" id="GGZ61091.1"/>
    </source>
</evidence>
<dbReference type="PANTHER" id="PTHR43667">
    <property type="entry name" value="CYCLOPROPANE-FATTY-ACYL-PHOSPHOLIPID SYNTHASE"/>
    <property type="match status" value="1"/>
</dbReference>
<name>A0A918QN47_9ACTN</name>
<dbReference type="Pfam" id="PF08242">
    <property type="entry name" value="Methyltransf_12"/>
    <property type="match status" value="1"/>
</dbReference>
<gene>
    <name evidence="2" type="ORF">GCM10010387_63460</name>
</gene>
<reference evidence="2" key="2">
    <citation type="submission" date="2020-09" db="EMBL/GenBank/DDBJ databases">
        <authorList>
            <person name="Sun Q."/>
            <person name="Ohkuma M."/>
        </authorList>
    </citation>
    <scope>NUCLEOTIDE SEQUENCE</scope>
    <source>
        <strain evidence="2">JCM 4988</strain>
    </source>
</reference>
<protein>
    <submittedName>
        <fullName evidence="2">SAM-dependent methyltransferase</fullName>
    </submittedName>
</protein>
<dbReference type="RefSeq" id="WP_190126739.1">
    <property type="nucleotide sequence ID" value="NZ_BMWG01000031.1"/>
</dbReference>
<reference evidence="2" key="1">
    <citation type="journal article" date="2014" name="Int. J. Syst. Evol. Microbiol.">
        <title>Complete genome sequence of Corynebacterium casei LMG S-19264T (=DSM 44701T), isolated from a smear-ripened cheese.</title>
        <authorList>
            <consortium name="US DOE Joint Genome Institute (JGI-PGF)"/>
            <person name="Walter F."/>
            <person name="Albersmeier A."/>
            <person name="Kalinowski J."/>
            <person name="Ruckert C."/>
        </authorList>
    </citation>
    <scope>NUCLEOTIDE SEQUENCE</scope>
    <source>
        <strain evidence="2">JCM 4988</strain>
    </source>
</reference>
<dbReference type="PANTHER" id="PTHR43667:SF2">
    <property type="entry name" value="FATTY ACID C-METHYL TRANSFERASE"/>
    <property type="match status" value="1"/>
</dbReference>
<accession>A0A918QN47</accession>
<keyword evidence="2" id="KW-0808">Transferase</keyword>
<dbReference type="InterPro" id="IPR050723">
    <property type="entry name" value="CFA/CMAS"/>
</dbReference>
<keyword evidence="2" id="KW-0489">Methyltransferase</keyword>
<evidence type="ECO:0000313" key="3">
    <source>
        <dbReference type="Proteomes" id="UP000630936"/>
    </source>
</evidence>
<dbReference type="InterPro" id="IPR013217">
    <property type="entry name" value="Methyltransf_12"/>
</dbReference>
<dbReference type="AlphaFoldDB" id="A0A918QN47"/>
<dbReference type="EMBL" id="BMWG01000031">
    <property type="protein sequence ID" value="GGZ61091.1"/>
    <property type="molecule type" value="Genomic_DNA"/>
</dbReference>
<dbReference type="InterPro" id="IPR029063">
    <property type="entry name" value="SAM-dependent_MTases_sf"/>
</dbReference>
<feature type="domain" description="Methyltransferase type 12" evidence="1">
    <location>
        <begin position="41"/>
        <end position="136"/>
    </location>
</feature>
<dbReference type="GO" id="GO:0032259">
    <property type="term" value="P:methylation"/>
    <property type="evidence" value="ECO:0007669"/>
    <property type="project" value="UniProtKB-KW"/>
</dbReference>
<dbReference type="GO" id="GO:0008168">
    <property type="term" value="F:methyltransferase activity"/>
    <property type="evidence" value="ECO:0007669"/>
    <property type="project" value="UniProtKB-KW"/>
</dbReference>
<proteinExistence type="predicted"/>
<evidence type="ECO:0000259" key="1">
    <source>
        <dbReference type="Pfam" id="PF08242"/>
    </source>
</evidence>
<organism evidence="2 3">
    <name type="scientific">Streptomyces inusitatus</name>
    <dbReference type="NCBI Taxonomy" id="68221"/>
    <lineage>
        <taxon>Bacteria</taxon>
        <taxon>Bacillati</taxon>
        <taxon>Actinomycetota</taxon>
        <taxon>Actinomycetes</taxon>
        <taxon>Kitasatosporales</taxon>
        <taxon>Streptomycetaceae</taxon>
        <taxon>Streptomyces</taxon>
    </lineage>
</organism>
<dbReference type="SUPFAM" id="SSF53335">
    <property type="entry name" value="S-adenosyl-L-methionine-dependent methyltransferases"/>
    <property type="match status" value="1"/>
</dbReference>
<dbReference type="CDD" id="cd02440">
    <property type="entry name" value="AdoMet_MTases"/>
    <property type="match status" value="1"/>
</dbReference>
<dbReference type="Gene3D" id="3.40.50.150">
    <property type="entry name" value="Vaccinia Virus protein VP39"/>
    <property type="match status" value="1"/>
</dbReference>
<sequence length="251" mass="27202">MDRQTISSIAHGDHPVAAPLHETSVARLLDRALPRGDERVLDLGCREGAWLRRAVRGRPGVRAEGVDIDASAVGSGRAAFAADGLAGQVELHVRDASEFAPDHRFDLVLCVGATHAFGGLLPTLAAARGHLAPGGSVLIGEGFWEREPGRETLDAGFTAQEYDSLAVTVDRIGDAGWTPVYGHVSTVDEWDDYEWSWTGTLARWGLDRPAGPERAAALRAAREHRDAWLHGYRRTLGFVTLLLRRTESDEG</sequence>
<dbReference type="Proteomes" id="UP000630936">
    <property type="component" value="Unassembled WGS sequence"/>
</dbReference>